<comment type="similarity">
    <text evidence="2">Belongs to the NADH dehydrogenase family.</text>
</comment>
<dbReference type="PANTHER" id="PTHR42913">
    <property type="entry name" value="APOPTOSIS-INDUCING FACTOR 1"/>
    <property type="match status" value="1"/>
</dbReference>
<keyword evidence="8" id="KW-1185">Reference proteome</keyword>
<dbReference type="InterPro" id="IPR051169">
    <property type="entry name" value="NADH-Q_oxidoreductase"/>
</dbReference>
<accession>A0ABQ3MCP9</accession>
<evidence type="ECO:0000256" key="1">
    <source>
        <dbReference type="ARBA" id="ARBA00001974"/>
    </source>
</evidence>
<proteinExistence type="inferred from homology"/>
<dbReference type="Pfam" id="PF07992">
    <property type="entry name" value="Pyr_redox_2"/>
    <property type="match status" value="1"/>
</dbReference>
<name>A0ABQ3MCP9_9PSEU</name>
<sequence length="407" mass="43931">MSTTEQRRHVVLLGAGYLSIWSYRALKRKVGKQVDFTVVAPATAHTFHGWTGEVLSGELPPDAQLSPISEAMPTARHVRGHARSVDRAARTVEVERVDGTKQTLHYDHLIVGTGQYEDVSRVEGMEEHAYRLRDAGRTGKLVAHLDECVESARSSTEEKLRAKALTVVVAGGGLAGIEASVAIAQRLARATEGTSEREYAEVVLVTPTGELAKEMPPKLRAHVRKEIQDNGVRLIASARVVAVGPDGVKLDDGSWLAASTVVAAIGNSPRPLPGLDDLPVDDRGAVRADRMLQIAPEVWSGGDAASVPLASGEPCPVDAAWAIGQGSWVGGNVARVIQGRAQREFTWKSVGVTAGFGRGHAVLEAWGMSFRGRPAWLSRAAFFGYYLPSRPQLRRVLRMLVARRRGK</sequence>
<keyword evidence="4" id="KW-0274">FAD</keyword>
<keyword evidence="5" id="KW-0560">Oxidoreductase</keyword>
<evidence type="ECO:0000256" key="5">
    <source>
        <dbReference type="ARBA" id="ARBA00023002"/>
    </source>
</evidence>
<dbReference type="SUPFAM" id="SSF51905">
    <property type="entry name" value="FAD/NAD(P)-binding domain"/>
    <property type="match status" value="2"/>
</dbReference>
<reference evidence="8" key="1">
    <citation type="journal article" date="2019" name="Int. J. Syst. Evol. Microbiol.">
        <title>The Global Catalogue of Microorganisms (GCM) 10K type strain sequencing project: providing services to taxonomists for standard genome sequencing and annotation.</title>
        <authorList>
            <consortium name="The Broad Institute Genomics Platform"/>
            <consortium name="The Broad Institute Genome Sequencing Center for Infectious Disease"/>
            <person name="Wu L."/>
            <person name="Ma J."/>
        </authorList>
    </citation>
    <scope>NUCLEOTIDE SEQUENCE [LARGE SCALE GENOMIC DNA]</scope>
    <source>
        <strain evidence="8">CGMCC 4.7683</strain>
    </source>
</reference>
<evidence type="ECO:0000259" key="6">
    <source>
        <dbReference type="Pfam" id="PF07992"/>
    </source>
</evidence>
<evidence type="ECO:0000256" key="3">
    <source>
        <dbReference type="ARBA" id="ARBA00022630"/>
    </source>
</evidence>
<organism evidence="7 8">
    <name type="scientific">Amycolatopsis oliviviridis</name>
    <dbReference type="NCBI Taxonomy" id="1471590"/>
    <lineage>
        <taxon>Bacteria</taxon>
        <taxon>Bacillati</taxon>
        <taxon>Actinomycetota</taxon>
        <taxon>Actinomycetes</taxon>
        <taxon>Pseudonocardiales</taxon>
        <taxon>Pseudonocardiaceae</taxon>
        <taxon>Amycolatopsis</taxon>
    </lineage>
</organism>
<evidence type="ECO:0000256" key="2">
    <source>
        <dbReference type="ARBA" id="ARBA00005272"/>
    </source>
</evidence>
<dbReference type="Proteomes" id="UP000635387">
    <property type="component" value="Unassembled WGS sequence"/>
</dbReference>
<gene>
    <name evidence="7" type="ORF">GCM10017790_84130</name>
</gene>
<dbReference type="RefSeq" id="WP_191260022.1">
    <property type="nucleotide sequence ID" value="NZ_BNAY01000018.1"/>
</dbReference>
<comment type="caution">
    <text evidence="7">The sequence shown here is derived from an EMBL/GenBank/DDBJ whole genome shotgun (WGS) entry which is preliminary data.</text>
</comment>
<dbReference type="Gene3D" id="3.50.50.100">
    <property type="match status" value="1"/>
</dbReference>
<evidence type="ECO:0000313" key="7">
    <source>
        <dbReference type="EMBL" id="GHH38414.1"/>
    </source>
</evidence>
<dbReference type="InterPro" id="IPR036188">
    <property type="entry name" value="FAD/NAD-bd_sf"/>
</dbReference>
<keyword evidence="3" id="KW-0285">Flavoprotein</keyword>
<evidence type="ECO:0000313" key="8">
    <source>
        <dbReference type="Proteomes" id="UP000635387"/>
    </source>
</evidence>
<protein>
    <recommendedName>
        <fullName evidence="6">FAD/NAD(P)-binding domain-containing protein</fullName>
    </recommendedName>
</protein>
<dbReference type="PANTHER" id="PTHR42913:SF3">
    <property type="entry name" value="64 KDA MITOCHONDRIAL NADH DEHYDROGENASE (EUROFUNG)"/>
    <property type="match status" value="1"/>
</dbReference>
<comment type="cofactor">
    <cofactor evidence="1">
        <name>FAD</name>
        <dbReference type="ChEBI" id="CHEBI:57692"/>
    </cofactor>
</comment>
<feature type="domain" description="FAD/NAD(P)-binding" evidence="6">
    <location>
        <begin position="9"/>
        <end position="312"/>
    </location>
</feature>
<dbReference type="EMBL" id="BNAY01000018">
    <property type="protein sequence ID" value="GHH38414.1"/>
    <property type="molecule type" value="Genomic_DNA"/>
</dbReference>
<dbReference type="InterPro" id="IPR023753">
    <property type="entry name" value="FAD/NAD-binding_dom"/>
</dbReference>
<evidence type="ECO:0000256" key="4">
    <source>
        <dbReference type="ARBA" id="ARBA00022827"/>
    </source>
</evidence>